<dbReference type="SUPFAM" id="SSF102588">
    <property type="entry name" value="LmbE-like"/>
    <property type="match status" value="1"/>
</dbReference>
<accession>A0A1E8PTB3</accession>
<evidence type="ECO:0008006" key="3">
    <source>
        <dbReference type="Google" id="ProtNLM"/>
    </source>
</evidence>
<reference evidence="1 2" key="1">
    <citation type="submission" date="2016-10" db="EMBL/GenBank/DDBJ databases">
        <title>Updated version of Genome Assembly of Janthinobacterium lividum ERGS5:01.</title>
        <authorList>
            <person name="Kumar R."/>
            <person name="Acharya V."/>
            <person name="Singh D."/>
        </authorList>
    </citation>
    <scope>NUCLEOTIDE SEQUENCE [LARGE SCALE GENOMIC DNA]</scope>
    <source>
        <strain evidence="1 2">ERGS5:01</strain>
    </source>
</reference>
<dbReference type="Proteomes" id="UP000092634">
    <property type="component" value="Unassembled WGS sequence"/>
</dbReference>
<protein>
    <recommendedName>
        <fullName evidence="3">PIG-L family deacetylase</fullName>
    </recommendedName>
</protein>
<dbReference type="InterPro" id="IPR024078">
    <property type="entry name" value="LmbE-like_dom_sf"/>
</dbReference>
<dbReference type="Pfam" id="PF02585">
    <property type="entry name" value="PIG-L"/>
    <property type="match status" value="1"/>
</dbReference>
<proteinExistence type="predicted"/>
<dbReference type="InterPro" id="IPR003737">
    <property type="entry name" value="GlcNAc_PI_deacetylase-related"/>
</dbReference>
<gene>
    <name evidence="1" type="ORF">BA896_012375</name>
</gene>
<dbReference type="Gene3D" id="3.40.50.10320">
    <property type="entry name" value="LmbE-like"/>
    <property type="match status" value="1"/>
</dbReference>
<dbReference type="EMBL" id="MAQB02000001">
    <property type="protein sequence ID" value="OFJ49548.1"/>
    <property type="molecule type" value="Genomic_DNA"/>
</dbReference>
<name>A0A1E8PTB3_9BURK</name>
<dbReference type="AlphaFoldDB" id="A0A1E8PTB3"/>
<evidence type="ECO:0000313" key="2">
    <source>
        <dbReference type="Proteomes" id="UP000092634"/>
    </source>
</evidence>
<comment type="caution">
    <text evidence="1">The sequence shown here is derived from an EMBL/GenBank/DDBJ whole genome shotgun (WGS) entry which is preliminary data.</text>
</comment>
<evidence type="ECO:0000313" key="1">
    <source>
        <dbReference type="EMBL" id="OFJ49548.1"/>
    </source>
</evidence>
<organism evidence="1 2">
    <name type="scientific">Janthinobacterium lividum</name>
    <dbReference type="NCBI Taxonomy" id="29581"/>
    <lineage>
        <taxon>Bacteria</taxon>
        <taxon>Pseudomonadati</taxon>
        <taxon>Pseudomonadota</taxon>
        <taxon>Betaproteobacteria</taxon>
        <taxon>Burkholderiales</taxon>
        <taxon>Oxalobacteraceae</taxon>
        <taxon>Janthinobacterium</taxon>
    </lineage>
</organism>
<sequence length="269" mass="30219">MHIDSTSITGLQRNTQDPIALFLFAHQDDEFAVFQQILLELERGRRVVCLYLTSGVRQGADPSRRNAESLAVLSALGVALDDIHFAGQLLNIPDGKLQDHIAAAATWLAAVTIAWKDIASIYLMAWEGGHPDHDVLHAIGLQVFGVRGMGQRLRQFALYNGYRCPWLFFRVLSPLAANGPIESSPISWCNRLQFLRLSLGFPSQRTTWIGLFPFVLLHYLFSGKQELQCVSAERVLQPPHAGLLYYEKRNFSSWGTIESRLAQWRASLS</sequence>